<dbReference type="Gene3D" id="4.10.860.10">
    <property type="entry name" value="UVR domain"/>
    <property type="match status" value="1"/>
</dbReference>
<evidence type="ECO:0000259" key="9">
    <source>
        <dbReference type="PROSITE" id="PS50151"/>
    </source>
</evidence>
<evidence type="ECO:0000313" key="11">
    <source>
        <dbReference type="EMBL" id="SHF39450.1"/>
    </source>
</evidence>
<dbReference type="InterPro" id="IPR001943">
    <property type="entry name" value="UVR_dom"/>
</dbReference>
<dbReference type="InterPro" id="IPR003959">
    <property type="entry name" value="ATPase_AAA_core"/>
</dbReference>
<sequence length="880" mass="98356">MEGNFSSKVRDVIQFSREEALRLGHDYIGTEHLILGIVRLGEGVAVKILKNLNCDLFKLKKTVEDTVRGTGGSVKVGNIPLTKQAEKVLRITYLEAKLYKSDTIGTEHLLLSLLRDDENIAAQILQQFNVSYDAVREELDLIISGKSPDDDRQDSRSVSASLSSSSKGSQSSGSSREKKMEKSKTPVLDNFGRDLTQMAEDDKLDPIIGREEEIERVAQVLSRRKKNNPVLIGEPGVGKTAIAEGLATRIMERKVSRVLYDKRVIALDLAALVAGTKYRGQFEERMKAVMGELEKTENVILFIDELHTIVGAGGASGSLDASNMLKPALARGEVQAIGATTLNEYRQHIEKDGALERRFQKIMVDPTTPEETIEILSQIKDKYEQHHSVAYSKEAIEACVKLTDRYVTDHFLPDKAIDALDEAGARVHLSNIHVPQHIIDLEEEIEETSKEKNGMVKKQRFEEAARLRDKEKRLTDELEQAQNEWEKESEEIIYDVEEDDVAKVVGMMSGIPVSKISQSESKKLVKMKEELSKQIIGQNEAIVKLTKAIKRTRAGLKDPTRPIGSFIFLGPTGVGKTEMAKVLARYLFDKEDALIRIDMSEYMEKFSVSRLVGAPPGYVGYEEGGMLTEKVRRKPYSVVLLDEIEKAHPDVFNILLQVLDDGILTDSLGRKVDFRNTIIIMTSNIGARDIRNLGQGIGFSSGDSSLDYEKMKSTIQDALKKVFNPEFLNRIDDVITFRALEKEDIFQIIDLLSDDLFKRIRELGYEVEVTKGAKDFISDKGFDQKYGARPLKRAIQKYVEEPLAEELLESEHPEGSKIKIKMNKARDGLTFDWIKGNGNDTTAAIEGGKTETEDSDNSDDSDGGDKNSSENKESPSEAKA</sequence>
<dbReference type="EMBL" id="FQUS01000008">
    <property type="protein sequence ID" value="SHF39450.1"/>
    <property type="molecule type" value="Genomic_DNA"/>
</dbReference>
<dbReference type="PROSITE" id="PS51903">
    <property type="entry name" value="CLP_R"/>
    <property type="match status" value="1"/>
</dbReference>
<dbReference type="Pfam" id="PF17871">
    <property type="entry name" value="AAA_lid_9"/>
    <property type="match status" value="1"/>
</dbReference>
<dbReference type="PROSITE" id="PS50151">
    <property type="entry name" value="UVR"/>
    <property type="match status" value="1"/>
</dbReference>
<evidence type="ECO:0000256" key="6">
    <source>
        <dbReference type="RuleBase" id="RU004432"/>
    </source>
</evidence>
<dbReference type="Gene3D" id="3.40.50.300">
    <property type="entry name" value="P-loop containing nucleotide triphosphate hydrolases"/>
    <property type="match status" value="2"/>
</dbReference>
<evidence type="ECO:0000256" key="1">
    <source>
        <dbReference type="ARBA" id="ARBA00022737"/>
    </source>
</evidence>
<dbReference type="InterPro" id="IPR018368">
    <property type="entry name" value="ClpA/B_CS1"/>
</dbReference>
<dbReference type="InterPro" id="IPR004176">
    <property type="entry name" value="Clp_R_N"/>
</dbReference>
<dbReference type="InterPro" id="IPR028299">
    <property type="entry name" value="ClpA/B_CS2"/>
</dbReference>
<dbReference type="GO" id="GO:0006508">
    <property type="term" value="P:proteolysis"/>
    <property type="evidence" value="ECO:0007669"/>
    <property type="project" value="UniProtKB-KW"/>
</dbReference>
<feature type="compositionally biased region" description="Basic and acidic residues" evidence="8">
    <location>
        <begin position="175"/>
        <end position="184"/>
    </location>
</feature>
<keyword evidence="11" id="KW-0378">Hydrolase</keyword>
<keyword evidence="11" id="KW-0645">Protease</keyword>
<dbReference type="CDD" id="cd19499">
    <property type="entry name" value="RecA-like_ClpB_Hsp104-like"/>
    <property type="match status" value="1"/>
</dbReference>
<feature type="compositionally biased region" description="Acidic residues" evidence="8">
    <location>
        <begin position="853"/>
        <end position="862"/>
    </location>
</feature>
<dbReference type="OrthoDB" id="9803641at2"/>
<dbReference type="InterPro" id="IPR027417">
    <property type="entry name" value="P-loop_NTPase"/>
</dbReference>
<evidence type="ECO:0000256" key="5">
    <source>
        <dbReference type="PROSITE-ProRule" id="PRU01251"/>
    </source>
</evidence>
<dbReference type="Gene3D" id="1.10.1780.10">
    <property type="entry name" value="Clp, N-terminal domain"/>
    <property type="match status" value="1"/>
</dbReference>
<dbReference type="Pfam" id="PF10431">
    <property type="entry name" value="ClpB_D2-small"/>
    <property type="match status" value="1"/>
</dbReference>
<dbReference type="SUPFAM" id="SSF81923">
    <property type="entry name" value="Double Clp-N motif"/>
    <property type="match status" value="1"/>
</dbReference>
<dbReference type="CDD" id="cd00009">
    <property type="entry name" value="AAA"/>
    <property type="match status" value="1"/>
</dbReference>
<feature type="domain" description="UVR" evidence="9">
    <location>
        <begin position="442"/>
        <end position="477"/>
    </location>
</feature>
<keyword evidence="3 6" id="KW-0067">ATP-binding</keyword>
<feature type="compositionally biased region" description="Basic and acidic residues" evidence="8">
    <location>
        <begin position="863"/>
        <end position="880"/>
    </location>
</feature>
<dbReference type="GO" id="GO:0016887">
    <property type="term" value="F:ATP hydrolysis activity"/>
    <property type="evidence" value="ECO:0007669"/>
    <property type="project" value="InterPro"/>
</dbReference>
<evidence type="ECO:0000256" key="7">
    <source>
        <dbReference type="SAM" id="Coils"/>
    </source>
</evidence>
<dbReference type="InterPro" id="IPR050130">
    <property type="entry name" value="ClpA_ClpB"/>
</dbReference>
<feature type="region of interest" description="Disordered" evidence="8">
    <location>
        <begin position="837"/>
        <end position="880"/>
    </location>
</feature>
<reference evidence="11 12" key="1">
    <citation type="submission" date="2016-11" db="EMBL/GenBank/DDBJ databases">
        <authorList>
            <person name="Jaros S."/>
            <person name="Januszkiewicz K."/>
            <person name="Wedrychowicz H."/>
        </authorList>
    </citation>
    <scope>NUCLEOTIDE SEQUENCE [LARGE SCALE GENOMIC DNA]</scope>
    <source>
        <strain evidence="11 12">DSM 21986</strain>
    </source>
</reference>
<dbReference type="PROSITE" id="PS00871">
    <property type="entry name" value="CLPAB_2"/>
    <property type="match status" value="1"/>
</dbReference>
<keyword evidence="4 6" id="KW-0143">Chaperone</keyword>
<dbReference type="InterPro" id="IPR036628">
    <property type="entry name" value="Clp_N_dom_sf"/>
</dbReference>
<protein>
    <submittedName>
        <fullName evidence="11">ATP-dependent Clp protease ATP-binding subunit ClpC</fullName>
    </submittedName>
</protein>
<dbReference type="GO" id="GO:0008233">
    <property type="term" value="F:peptidase activity"/>
    <property type="evidence" value="ECO:0007669"/>
    <property type="project" value="UniProtKB-KW"/>
</dbReference>
<dbReference type="Proteomes" id="UP000184041">
    <property type="component" value="Unassembled WGS sequence"/>
</dbReference>
<dbReference type="Pfam" id="PF07724">
    <property type="entry name" value="AAA_2"/>
    <property type="match status" value="1"/>
</dbReference>
<dbReference type="InterPro" id="IPR019489">
    <property type="entry name" value="Clp_ATPase_C"/>
</dbReference>
<dbReference type="InterPro" id="IPR041546">
    <property type="entry name" value="ClpA/ClpB_AAA_lid"/>
</dbReference>
<dbReference type="InterPro" id="IPR003593">
    <property type="entry name" value="AAA+_ATPase"/>
</dbReference>
<dbReference type="Pfam" id="PF02861">
    <property type="entry name" value="Clp_N"/>
    <property type="match status" value="1"/>
</dbReference>
<dbReference type="SMART" id="SM01086">
    <property type="entry name" value="ClpB_D2-small"/>
    <property type="match status" value="1"/>
</dbReference>
<dbReference type="FunFam" id="3.40.50.300:FF:000025">
    <property type="entry name" value="ATP-dependent Clp protease subunit"/>
    <property type="match status" value="1"/>
</dbReference>
<keyword evidence="1 5" id="KW-0677">Repeat</keyword>
<name>A0A1M5BAI7_9BACT</name>
<evidence type="ECO:0000256" key="2">
    <source>
        <dbReference type="ARBA" id="ARBA00022741"/>
    </source>
</evidence>
<dbReference type="PROSITE" id="PS00870">
    <property type="entry name" value="CLPAB_1"/>
    <property type="match status" value="1"/>
</dbReference>
<evidence type="ECO:0000256" key="4">
    <source>
        <dbReference type="ARBA" id="ARBA00023186"/>
    </source>
</evidence>
<keyword evidence="12" id="KW-1185">Reference proteome</keyword>
<dbReference type="RefSeq" id="WP_073062572.1">
    <property type="nucleotide sequence ID" value="NZ_FQUS01000008.1"/>
</dbReference>
<gene>
    <name evidence="11" type="ORF">SAMN05443144_10857</name>
</gene>
<feature type="compositionally biased region" description="Low complexity" evidence="8">
    <location>
        <begin position="156"/>
        <end position="174"/>
    </location>
</feature>
<organism evidence="11 12">
    <name type="scientific">Fodinibius roseus</name>
    <dbReference type="NCBI Taxonomy" id="1194090"/>
    <lineage>
        <taxon>Bacteria</taxon>
        <taxon>Pseudomonadati</taxon>
        <taxon>Balneolota</taxon>
        <taxon>Balneolia</taxon>
        <taxon>Balneolales</taxon>
        <taxon>Balneolaceae</taxon>
        <taxon>Fodinibius</taxon>
    </lineage>
</organism>
<dbReference type="Pfam" id="PF00004">
    <property type="entry name" value="AAA"/>
    <property type="match status" value="1"/>
</dbReference>
<evidence type="ECO:0000256" key="3">
    <source>
        <dbReference type="ARBA" id="ARBA00022840"/>
    </source>
</evidence>
<dbReference type="AlphaFoldDB" id="A0A1M5BAI7"/>
<dbReference type="Gene3D" id="1.10.8.60">
    <property type="match status" value="2"/>
</dbReference>
<dbReference type="GO" id="GO:0034605">
    <property type="term" value="P:cellular response to heat"/>
    <property type="evidence" value="ECO:0007669"/>
    <property type="project" value="TreeGrafter"/>
</dbReference>
<dbReference type="STRING" id="1194090.SAMN05443144_10857"/>
<proteinExistence type="inferred from homology"/>
<dbReference type="SUPFAM" id="SSF52540">
    <property type="entry name" value="P-loop containing nucleoside triphosphate hydrolases"/>
    <property type="match status" value="2"/>
</dbReference>
<dbReference type="PRINTS" id="PR00300">
    <property type="entry name" value="CLPPROTEASEA"/>
</dbReference>
<dbReference type="InterPro" id="IPR001270">
    <property type="entry name" value="ClpA/B"/>
</dbReference>
<dbReference type="PANTHER" id="PTHR11638">
    <property type="entry name" value="ATP-DEPENDENT CLP PROTEASE"/>
    <property type="match status" value="1"/>
</dbReference>
<evidence type="ECO:0000313" key="12">
    <source>
        <dbReference type="Proteomes" id="UP000184041"/>
    </source>
</evidence>
<comment type="similarity">
    <text evidence="6">Belongs to the ClpA/ClpB family.</text>
</comment>
<feature type="coiled-coil region" evidence="7">
    <location>
        <begin position="438"/>
        <end position="491"/>
    </location>
</feature>
<dbReference type="GO" id="GO:0005737">
    <property type="term" value="C:cytoplasm"/>
    <property type="evidence" value="ECO:0007669"/>
    <property type="project" value="TreeGrafter"/>
</dbReference>
<dbReference type="FunFam" id="3.40.50.300:FF:000010">
    <property type="entry name" value="Chaperone clpB 1, putative"/>
    <property type="match status" value="1"/>
</dbReference>
<keyword evidence="2 6" id="KW-0547">Nucleotide-binding</keyword>
<keyword evidence="7" id="KW-0175">Coiled coil</keyword>
<evidence type="ECO:0000256" key="8">
    <source>
        <dbReference type="SAM" id="MobiDB-lite"/>
    </source>
</evidence>
<evidence type="ECO:0000259" key="10">
    <source>
        <dbReference type="PROSITE" id="PS51903"/>
    </source>
</evidence>
<dbReference type="SMART" id="SM00382">
    <property type="entry name" value="AAA"/>
    <property type="match status" value="2"/>
</dbReference>
<feature type="region of interest" description="Disordered" evidence="8">
    <location>
        <begin position="145"/>
        <end position="190"/>
    </location>
</feature>
<feature type="domain" description="Clp R" evidence="10">
    <location>
        <begin position="1"/>
        <end position="145"/>
    </location>
</feature>
<dbReference type="PANTHER" id="PTHR11638:SF18">
    <property type="entry name" value="HEAT SHOCK PROTEIN 104"/>
    <property type="match status" value="1"/>
</dbReference>
<accession>A0A1M5BAI7</accession>
<dbReference type="GO" id="GO:0005524">
    <property type="term" value="F:ATP binding"/>
    <property type="evidence" value="ECO:0007669"/>
    <property type="project" value="UniProtKB-KW"/>
</dbReference>